<comment type="caution">
    <text evidence="3">The sequence shown here is derived from an EMBL/GenBank/DDBJ whole genome shotgun (WGS) entry which is preliminary data.</text>
</comment>
<dbReference type="NCBIfam" id="TIGR01300">
    <property type="entry name" value="CPA3_mnhG_phaG"/>
    <property type="match status" value="1"/>
</dbReference>
<gene>
    <name evidence="3" type="ORF">C1C97_006000</name>
</gene>
<dbReference type="PANTHER" id="PTHR34703:SF1">
    <property type="entry name" value="ANTIPORTER SUBUNIT MNHG2-RELATED"/>
    <property type="match status" value="1"/>
</dbReference>
<evidence type="ECO:0000256" key="2">
    <source>
        <dbReference type="SAM" id="Phobius"/>
    </source>
</evidence>
<keyword evidence="2" id="KW-0812">Transmembrane</keyword>
<accession>A0A495A5C5</accession>
<protein>
    <submittedName>
        <fullName evidence="3">Monovalent cation/H(+) antiporter subunit G</fullName>
    </submittedName>
</protein>
<feature type="transmembrane region" description="Helical" evidence="2">
    <location>
        <begin position="6"/>
        <end position="30"/>
    </location>
</feature>
<dbReference type="EMBL" id="PNJG02000002">
    <property type="protein sequence ID" value="RKQ34844.1"/>
    <property type="molecule type" value="Genomic_DNA"/>
</dbReference>
<dbReference type="OrthoDB" id="3214257at2"/>
<keyword evidence="2" id="KW-1133">Transmembrane helix</keyword>
<evidence type="ECO:0000313" key="3">
    <source>
        <dbReference type="EMBL" id="RKQ34844.1"/>
    </source>
</evidence>
<reference evidence="3 4" key="1">
    <citation type="submission" date="2018-10" db="EMBL/GenBank/DDBJ databases">
        <title>Kocuria tytouropygialis sp. nov., isolated from the uropygial gland of an American barn owl (Tyto furcata).</title>
        <authorList>
            <person name="Braun M.S."/>
            <person name="Wang E."/>
            <person name="Zimmermann S."/>
            <person name="Wagner H."/>
            <person name="Wink M."/>
        </authorList>
    </citation>
    <scope>NUCLEOTIDE SEQUENCE [LARGE SCALE GENOMIC DNA]</scope>
    <source>
        <strain evidence="3 4">442</strain>
    </source>
</reference>
<dbReference type="InterPro" id="IPR005133">
    <property type="entry name" value="PhaG_MnhG_YufB"/>
</dbReference>
<evidence type="ECO:0000256" key="1">
    <source>
        <dbReference type="ARBA" id="ARBA00008404"/>
    </source>
</evidence>
<dbReference type="RefSeq" id="WP_110918917.1">
    <property type="nucleotide sequence ID" value="NZ_PNJG02000002.1"/>
</dbReference>
<comment type="similarity">
    <text evidence="1">Belongs to the CPA3 antiporters (TC 2.A.63) subunit G family.</text>
</comment>
<dbReference type="AlphaFoldDB" id="A0A495A5C5"/>
<dbReference type="Proteomes" id="UP000249516">
    <property type="component" value="Unassembled WGS sequence"/>
</dbReference>
<evidence type="ECO:0000313" key="4">
    <source>
        <dbReference type="Proteomes" id="UP000249516"/>
    </source>
</evidence>
<name>A0A495A5C5_9MICC</name>
<dbReference type="GO" id="GO:0015385">
    <property type="term" value="F:sodium:proton antiporter activity"/>
    <property type="evidence" value="ECO:0007669"/>
    <property type="project" value="TreeGrafter"/>
</dbReference>
<feature type="transmembrane region" description="Helical" evidence="2">
    <location>
        <begin position="66"/>
        <end position="88"/>
    </location>
</feature>
<dbReference type="NCBIfam" id="NF009314">
    <property type="entry name" value="PRK12674.1-2"/>
    <property type="match status" value="1"/>
</dbReference>
<keyword evidence="4" id="KW-1185">Reference proteome</keyword>
<dbReference type="Pfam" id="PF03334">
    <property type="entry name" value="PhaG_MnhG_YufB"/>
    <property type="match status" value="1"/>
</dbReference>
<dbReference type="PANTHER" id="PTHR34703">
    <property type="entry name" value="ANTIPORTER SUBUNIT MNHG2-RELATED"/>
    <property type="match status" value="1"/>
</dbReference>
<proteinExistence type="inferred from homology"/>
<organism evidence="3 4">
    <name type="scientific">Kocuria tytonis</name>
    <dbReference type="NCBI Taxonomy" id="2054280"/>
    <lineage>
        <taxon>Bacteria</taxon>
        <taxon>Bacillati</taxon>
        <taxon>Actinomycetota</taxon>
        <taxon>Actinomycetes</taxon>
        <taxon>Micrococcales</taxon>
        <taxon>Micrococcaceae</taxon>
        <taxon>Kocuria</taxon>
    </lineage>
</organism>
<sequence>MNWHTVLDVVSLVCLVTGAFMSLAAAVGLVRFPDLLSRMHAGTKPQVFGLLLLLTAVALQSGEPRMIPLLVLAWIFQLLTVPVSAHMVGRAAYRSKHLHEENLVTDELRDVVARAGDEESR</sequence>
<keyword evidence="2" id="KW-0472">Membrane</keyword>